<dbReference type="EMBL" id="BGZK01000011">
    <property type="protein sequence ID" value="GBP03790.1"/>
    <property type="molecule type" value="Genomic_DNA"/>
</dbReference>
<dbReference type="AlphaFoldDB" id="A0A4C1SRH0"/>
<dbReference type="Proteomes" id="UP000299102">
    <property type="component" value="Unassembled WGS sequence"/>
</dbReference>
<sequence>MRDRRVVALTPVECLLLPSVWLMRHNTANIWTRIRHYLDKKIPTKKQLFKEFVMSKRWLDHRNQVLMDILASANPVNWTTEHDVPYSIRMEEMIE</sequence>
<dbReference type="OrthoDB" id="166212at2759"/>
<evidence type="ECO:0000313" key="1">
    <source>
        <dbReference type="EMBL" id="GBP03790.1"/>
    </source>
</evidence>
<organism evidence="1 2">
    <name type="scientific">Eumeta variegata</name>
    <name type="common">Bagworm moth</name>
    <name type="synonym">Eumeta japonica</name>
    <dbReference type="NCBI Taxonomy" id="151549"/>
    <lineage>
        <taxon>Eukaryota</taxon>
        <taxon>Metazoa</taxon>
        <taxon>Ecdysozoa</taxon>
        <taxon>Arthropoda</taxon>
        <taxon>Hexapoda</taxon>
        <taxon>Insecta</taxon>
        <taxon>Pterygota</taxon>
        <taxon>Neoptera</taxon>
        <taxon>Endopterygota</taxon>
        <taxon>Lepidoptera</taxon>
        <taxon>Glossata</taxon>
        <taxon>Ditrysia</taxon>
        <taxon>Tineoidea</taxon>
        <taxon>Psychidae</taxon>
        <taxon>Oiketicinae</taxon>
        <taxon>Eumeta</taxon>
    </lineage>
</organism>
<protein>
    <submittedName>
        <fullName evidence="1">Uncharacterized protein</fullName>
    </submittedName>
</protein>
<reference evidence="1 2" key="1">
    <citation type="journal article" date="2019" name="Commun. Biol.">
        <title>The bagworm genome reveals a unique fibroin gene that provides high tensile strength.</title>
        <authorList>
            <person name="Kono N."/>
            <person name="Nakamura H."/>
            <person name="Ohtoshi R."/>
            <person name="Tomita M."/>
            <person name="Numata K."/>
            <person name="Arakawa K."/>
        </authorList>
    </citation>
    <scope>NUCLEOTIDE SEQUENCE [LARGE SCALE GENOMIC DNA]</scope>
</reference>
<keyword evidence="2" id="KW-1185">Reference proteome</keyword>
<proteinExistence type="predicted"/>
<gene>
    <name evidence="1" type="ORF">EVAR_2503_1</name>
</gene>
<accession>A0A4C1SRH0</accession>
<name>A0A4C1SRH0_EUMVA</name>
<evidence type="ECO:0000313" key="2">
    <source>
        <dbReference type="Proteomes" id="UP000299102"/>
    </source>
</evidence>
<comment type="caution">
    <text evidence="1">The sequence shown here is derived from an EMBL/GenBank/DDBJ whole genome shotgun (WGS) entry which is preliminary data.</text>
</comment>